<gene>
    <name evidence="5" type="ORF">DW264_08870</name>
</gene>
<protein>
    <recommendedName>
        <fullName evidence="4">D-isomer specific 2-hydroxyacid dehydrogenase NAD-binding domain-containing protein</fullName>
    </recommendedName>
</protein>
<dbReference type="GO" id="GO:0008720">
    <property type="term" value="F:D-lactate dehydrogenase (NAD+) activity"/>
    <property type="evidence" value="ECO:0007669"/>
    <property type="project" value="TreeGrafter"/>
</dbReference>
<dbReference type="GO" id="GO:0051287">
    <property type="term" value="F:NAD binding"/>
    <property type="evidence" value="ECO:0007669"/>
    <property type="project" value="InterPro"/>
</dbReference>
<keyword evidence="2" id="KW-0560">Oxidoreductase</keyword>
<accession>A0A3R6HEI0</accession>
<dbReference type="InterPro" id="IPR029753">
    <property type="entry name" value="D-isomer_DH_CS"/>
</dbReference>
<dbReference type="PANTHER" id="PTHR43026:SF1">
    <property type="entry name" value="2-HYDROXYACID DEHYDROGENASE HOMOLOG 1-RELATED"/>
    <property type="match status" value="1"/>
</dbReference>
<comment type="caution">
    <text evidence="5">The sequence shown here is derived from an EMBL/GenBank/DDBJ whole genome shotgun (WGS) entry which is preliminary data.</text>
</comment>
<comment type="similarity">
    <text evidence="1">Belongs to the D-isomer specific 2-hydroxyacid dehydrogenase family.</text>
</comment>
<name>A0A3R6HEI0_9FIRM</name>
<dbReference type="PROSITE" id="PS00671">
    <property type="entry name" value="D_2_HYDROXYACID_DH_3"/>
    <property type="match status" value="1"/>
</dbReference>
<dbReference type="EMBL" id="QRID01000007">
    <property type="protein sequence ID" value="RHG28558.1"/>
    <property type="molecule type" value="Genomic_DNA"/>
</dbReference>
<sequence length="125" mass="13304">MEGKTIGIIGCGQIGFKTAKLFLAFGAKVLAYARHEREEVKELGIKYVDLDTVLSESDIISVHTPANAETNGLISAEKIAKMKPSAILINCARGPIVDNRALAKALNEDKLAGIIRADGSPKSIV</sequence>
<evidence type="ECO:0000256" key="2">
    <source>
        <dbReference type="ARBA" id="ARBA00023002"/>
    </source>
</evidence>
<evidence type="ECO:0000259" key="4">
    <source>
        <dbReference type="Pfam" id="PF02826"/>
    </source>
</evidence>
<evidence type="ECO:0000313" key="5">
    <source>
        <dbReference type="EMBL" id="RHG28558.1"/>
    </source>
</evidence>
<dbReference type="Proteomes" id="UP000284051">
    <property type="component" value="Unassembled WGS sequence"/>
</dbReference>
<dbReference type="Gene3D" id="3.40.50.720">
    <property type="entry name" value="NAD(P)-binding Rossmann-like Domain"/>
    <property type="match status" value="1"/>
</dbReference>
<dbReference type="PROSITE" id="PS00670">
    <property type="entry name" value="D_2_HYDROXYACID_DH_2"/>
    <property type="match status" value="1"/>
</dbReference>
<dbReference type="Pfam" id="PF02826">
    <property type="entry name" value="2-Hacid_dh_C"/>
    <property type="match status" value="1"/>
</dbReference>
<dbReference type="InterPro" id="IPR058205">
    <property type="entry name" value="D-LDH-like"/>
</dbReference>
<feature type="domain" description="D-isomer specific 2-hydroxyacid dehydrogenase NAD-binding" evidence="4">
    <location>
        <begin position="2"/>
        <end position="114"/>
    </location>
</feature>
<dbReference type="InterPro" id="IPR006140">
    <property type="entry name" value="D-isomer_DH_NAD-bd"/>
</dbReference>
<proteinExistence type="inferred from homology"/>
<dbReference type="AlphaFoldDB" id="A0A3R6HEI0"/>
<evidence type="ECO:0000256" key="1">
    <source>
        <dbReference type="ARBA" id="ARBA00005854"/>
    </source>
</evidence>
<reference evidence="5 6" key="1">
    <citation type="submission" date="2018-08" db="EMBL/GenBank/DDBJ databases">
        <title>A genome reference for cultivated species of the human gut microbiota.</title>
        <authorList>
            <person name="Zou Y."/>
            <person name="Xue W."/>
            <person name="Luo G."/>
        </authorList>
    </citation>
    <scope>NUCLEOTIDE SEQUENCE [LARGE SCALE GENOMIC DNA]</scope>
    <source>
        <strain evidence="5 6">AM22-21LB</strain>
    </source>
</reference>
<keyword evidence="3" id="KW-0520">NAD</keyword>
<evidence type="ECO:0000256" key="3">
    <source>
        <dbReference type="ARBA" id="ARBA00023027"/>
    </source>
</evidence>
<dbReference type="SUPFAM" id="SSF51735">
    <property type="entry name" value="NAD(P)-binding Rossmann-fold domains"/>
    <property type="match status" value="1"/>
</dbReference>
<organism evidence="5 6">
    <name type="scientific">Roseburia intestinalis</name>
    <dbReference type="NCBI Taxonomy" id="166486"/>
    <lineage>
        <taxon>Bacteria</taxon>
        <taxon>Bacillati</taxon>
        <taxon>Bacillota</taxon>
        <taxon>Clostridia</taxon>
        <taxon>Lachnospirales</taxon>
        <taxon>Lachnospiraceae</taxon>
        <taxon>Roseburia</taxon>
    </lineage>
</organism>
<evidence type="ECO:0000313" key="6">
    <source>
        <dbReference type="Proteomes" id="UP000284051"/>
    </source>
</evidence>
<dbReference type="PANTHER" id="PTHR43026">
    <property type="entry name" value="2-HYDROXYACID DEHYDROGENASE HOMOLOG 1-RELATED"/>
    <property type="match status" value="1"/>
</dbReference>
<dbReference type="InterPro" id="IPR036291">
    <property type="entry name" value="NAD(P)-bd_dom_sf"/>
</dbReference>